<keyword evidence="7 8" id="KW-0472">Membrane</keyword>
<dbReference type="PROSITE" id="PS50928">
    <property type="entry name" value="ABC_TM1"/>
    <property type="match status" value="1"/>
</dbReference>
<dbReference type="PANTHER" id="PTHR42929:SF5">
    <property type="entry name" value="ABC TRANSPORTER PERMEASE PROTEIN"/>
    <property type="match status" value="1"/>
</dbReference>
<proteinExistence type="inferred from homology"/>
<reference evidence="10 11" key="1">
    <citation type="submission" date="2016-11" db="EMBL/GenBank/DDBJ databases">
        <authorList>
            <person name="Jaros S."/>
            <person name="Januszkiewicz K."/>
            <person name="Wedrychowicz H."/>
        </authorList>
    </citation>
    <scope>NUCLEOTIDE SEQUENCE [LARGE SCALE GENOMIC DNA]</scope>
    <source>
        <strain evidence="10 11">DSM 19436</strain>
    </source>
</reference>
<dbReference type="Pfam" id="PF00528">
    <property type="entry name" value="BPD_transp_1"/>
    <property type="match status" value="1"/>
</dbReference>
<keyword evidence="3 8" id="KW-0813">Transport</keyword>
<feature type="transmembrane region" description="Helical" evidence="8">
    <location>
        <begin position="245"/>
        <end position="266"/>
    </location>
</feature>
<gene>
    <name evidence="10" type="ORF">SAMN02745157_0150</name>
</gene>
<protein>
    <submittedName>
        <fullName evidence="10">Putative spermidine/putrescine transport system permease protein</fullName>
    </submittedName>
</protein>
<dbReference type="EMBL" id="FQUP01000011">
    <property type="protein sequence ID" value="SHH00443.1"/>
    <property type="molecule type" value="Genomic_DNA"/>
</dbReference>
<accession>A0A1M5PGP1</accession>
<keyword evidence="6 8" id="KW-1133">Transmembrane helix</keyword>
<evidence type="ECO:0000313" key="10">
    <source>
        <dbReference type="EMBL" id="SHH00443.1"/>
    </source>
</evidence>
<dbReference type="GO" id="GO:0055085">
    <property type="term" value="P:transmembrane transport"/>
    <property type="evidence" value="ECO:0007669"/>
    <property type="project" value="InterPro"/>
</dbReference>
<dbReference type="Gene3D" id="1.10.3720.10">
    <property type="entry name" value="MetI-like"/>
    <property type="match status" value="1"/>
</dbReference>
<keyword evidence="4" id="KW-1003">Cell membrane</keyword>
<evidence type="ECO:0000256" key="2">
    <source>
        <dbReference type="ARBA" id="ARBA00007069"/>
    </source>
</evidence>
<dbReference type="STRING" id="1122133.SAMN02745157_0150"/>
<evidence type="ECO:0000256" key="6">
    <source>
        <dbReference type="ARBA" id="ARBA00022989"/>
    </source>
</evidence>
<evidence type="ECO:0000256" key="4">
    <source>
        <dbReference type="ARBA" id="ARBA00022475"/>
    </source>
</evidence>
<keyword evidence="11" id="KW-1185">Reference proteome</keyword>
<dbReference type="GO" id="GO:0005886">
    <property type="term" value="C:plasma membrane"/>
    <property type="evidence" value="ECO:0007669"/>
    <property type="project" value="UniProtKB-SubCell"/>
</dbReference>
<evidence type="ECO:0000256" key="5">
    <source>
        <dbReference type="ARBA" id="ARBA00022692"/>
    </source>
</evidence>
<name>A0A1M5PGP1_9HYPH</name>
<dbReference type="Proteomes" id="UP000184485">
    <property type="component" value="Unassembled WGS sequence"/>
</dbReference>
<feature type="transmembrane region" description="Helical" evidence="8">
    <location>
        <begin position="145"/>
        <end position="165"/>
    </location>
</feature>
<feature type="transmembrane region" description="Helical" evidence="8">
    <location>
        <begin position="52"/>
        <end position="81"/>
    </location>
</feature>
<feature type="transmembrane region" description="Helical" evidence="8">
    <location>
        <begin position="12"/>
        <end position="32"/>
    </location>
</feature>
<evidence type="ECO:0000259" key="9">
    <source>
        <dbReference type="PROSITE" id="PS50928"/>
    </source>
</evidence>
<dbReference type="RefSeq" id="WP_073058655.1">
    <property type="nucleotide sequence ID" value="NZ_FQUP01000011.1"/>
</dbReference>
<evidence type="ECO:0000256" key="7">
    <source>
        <dbReference type="ARBA" id="ARBA00023136"/>
    </source>
</evidence>
<dbReference type="CDD" id="cd06261">
    <property type="entry name" value="TM_PBP2"/>
    <property type="match status" value="1"/>
</dbReference>
<evidence type="ECO:0000256" key="1">
    <source>
        <dbReference type="ARBA" id="ARBA00004651"/>
    </source>
</evidence>
<dbReference type="OrthoDB" id="9807047at2"/>
<comment type="subcellular location">
    <subcellularLocation>
        <location evidence="1 8">Cell membrane</location>
        <topology evidence="1 8">Multi-pass membrane protein</topology>
    </subcellularLocation>
</comment>
<evidence type="ECO:0000256" key="3">
    <source>
        <dbReference type="ARBA" id="ARBA00022448"/>
    </source>
</evidence>
<evidence type="ECO:0000256" key="8">
    <source>
        <dbReference type="RuleBase" id="RU363032"/>
    </source>
</evidence>
<dbReference type="SUPFAM" id="SSF161098">
    <property type="entry name" value="MetI-like"/>
    <property type="match status" value="1"/>
</dbReference>
<dbReference type="PANTHER" id="PTHR42929">
    <property type="entry name" value="INNER MEMBRANE ABC TRANSPORTER PERMEASE PROTEIN YDCU-RELATED-RELATED"/>
    <property type="match status" value="1"/>
</dbReference>
<dbReference type="InterPro" id="IPR000515">
    <property type="entry name" value="MetI-like"/>
</dbReference>
<dbReference type="AlphaFoldDB" id="A0A1M5PGP1"/>
<organism evidence="10 11">
    <name type="scientific">Kaistia soli DSM 19436</name>
    <dbReference type="NCBI Taxonomy" id="1122133"/>
    <lineage>
        <taxon>Bacteria</taxon>
        <taxon>Pseudomonadati</taxon>
        <taxon>Pseudomonadota</taxon>
        <taxon>Alphaproteobacteria</taxon>
        <taxon>Hyphomicrobiales</taxon>
        <taxon>Kaistiaceae</taxon>
        <taxon>Kaistia</taxon>
    </lineage>
</organism>
<dbReference type="InterPro" id="IPR035906">
    <property type="entry name" value="MetI-like_sf"/>
</dbReference>
<keyword evidence="5 8" id="KW-0812">Transmembrane</keyword>
<feature type="domain" description="ABC transmembrane type-1" evidence="9">
    <location>
        <begin position="57"/>
        <end position="263"/>
    </location>
</feature>
<evidence type="ECO:0000313" key="11">
    <source>
        <dbReference type="Proteomes" id="UP000184485"/>
    </source>
</evidence>
<sequence>MKNPAFPFLLPMLLLSLGGFVAPMGVLAFYSLSAGGNPGLFGNYAAFLEDPFNLWIIVDTVTLGFKVVVVATCLAVPIAMLYWHGGRRLRQTVVVLALLPMLASNIVRTFAWIVLLGRNGPLVAIADALGLIDGPRSFLLTEGGLVIALAQIELPLLLLPMIAVLSRMDRRLVEAAEMAGAGPWRIMFTIVLPLTLPGIIAGWILTFASAATNFVTQAAIGGARLIYLPQFLYRQVNILFDWPTASVVAFILIISTGSVILALAMLTRHPRLIGNA</sequence>
<feature type="transmembrane region" description="Helical" evidence="8">
    <location>
        <begin position="186"/>
        <end position="208"/>
    </location>
</feature>
<comment type="similarity">
    <text evidence="2">Belongs to the binding-protein-dependent transport system permease family. CysTW subfamily.</text>
</comment>
<feature type="transmembrane region" description="Helical" evidence="8">
    <location>
        <begin position="93"/>
        <end position="115"/>
    </location>
</feature>